<keyword evidence="5" id="KW-0804">Transcription</keyword>
<reference evidence="10 11" key="1">
    <citation type="submission" date="2016-02" db="EMBL/GenBank/DDBJ databases">
        <title>Complete genome sequence and transcriptome regulation of the pentose utilising yeast Sugiyamaella lignohabitans.</title>
        <authorList>
            <person name="Bellasio M."/>
            <person name="Peymann A."/>
            <person name="Valli M."/>
            <person name="Sipitzky M."/>
            <person name="Graf A."/>
            <person name="Sauer M."/>
            <person name="Marx H."/>
            <person name="Mattanovich D."/>
        </authorList>
    </citation>
    <scope>NUCLEOTIDE SEQUENCE [LARGE SCALE GENOMIC DNA]</scope>
    <source>
        <strain evidence="10 11">CBS 10342</strain>
    </source>
</reference>
<evidence type="ECO:0000256" key="2">
    <source>
        <dbReference type="ARBA" id="ARBA00023015"/>
    </source>
</evidence>
<feature type="region of interest" description="Disordered" evidence="8">
    <location>
        <begin position="207"/>
        <end position="311"/>
    </location>
</feature>
<evidence type="ECO:0000256" key="6">
    <source>
        <dbReference type="ARBA" id="ARBA00023242"/>
    </source>
</evidence>
<feature type="domain" description="Core Histone H2A/H2B/H3" evidence="9">
    <location>
        <begin position="64"/>
        <end position="136"/>
    </location>
</feature>
<dbReference type="FunFam" id="1.10.20.10:FF:000017">
    <property type="entry name" value="Ccaat-binding factor complex subunit"/>
    <property type="match status" value="1"/>
</dbReference>
<evidence type="ECO:0000313" key="10">
    <source>
        <dbReference type="EMBL" id="ANB15185.1"/>
    </source>
</evidence>
<evidence type="ECO:0000256" key="4">
    <source>
        <dbReference type="ARBA" id="ARBA00023159"/>
    </source>
</evidence>
<evidence type="ECO:0000313" key="11">
    <source>
        <dbReference type="Proteomes" id="UP000189580"/>
    </source>
</evidence>
<dbReference type="AlphaFoldDB" id="A0A167FE48"/>
<dbReference type="RefSeq" id="XP_018737662.1">
    <property type="nucleotide sequence ID" value="XM_018879779.1"/>
</dbReference>
<dbReference type="GO" id="GO:0001228">
    <property type="term" value="F:DNA-binding transcription activator activity, RNA polymerase II-specific"/>
    <property type="evidence" value="ECO:0007669"/>
    <property type="project" value="EnsemblFungi"/>
</dbReference>
<dbReference type="CDD" id="cd22908">
    <property type="entry name" value="HFD_NFYC-like"/>
    <property type="match status" value="1"/>
</dbReference>
<keyword evidence="3" id="KW-0238">DNA-binding</keyword>
<dbReference type="PANTHER" id="PTHR10252:SF8">
    <property type="entry name" value="NUCLEAR TRANSCRIPTION FACTOR Y SUBUNIT GAMMA"/>
    <property type="match status" value="1"/>
</dbReference>
<evidence type="ECO:0000256" key="1">
    <source>
        <dbReference type="ARBA" id="ARBA00004123"/>
    </source>
</evidence>
<gene>
    <name evidence="10" type="primary">HAP5</name>
    <name evidence="10" type="ORF">AWJ20_2809</name>
</gene>
<dbReference type="InterPro" id="IPR009072">
    <property type="entry name" value="Histone-fold"/>
</dbReference>
<feature type="compositionally biased region" description="Polar residues" evidence="8">
    <location>
        <begin position="290"/>
        <end position="311"/>
    </location>
</feature>
<evidence type="ECO:0000256" key="3">
    <source>
        <dbReference type="ARBA" id="ARBA00023125"/>
    </source>
</evidence>
<evidence type="ECO:0000256" key="8">
    <source>
        <dbReference type="SAM" id="MobiDB-lite"/>
    </source>
</evidence>
<name>A0A167FE48_9ASCO</name>
<dbReference type="GO" id="GO:1903715">
    <property type="term" value="P:regulation of aerobic respiration"/>
    <property type="evidence" value="ECO:0007669"/>
    <property type="project" value="EnsemblFungi"/>
</dbReference>
<keyword evidence="4" id="KW-0010">Activator</keyword>
<feature type="compositionally biased region" description="Low complexity" evidence="8">
    <location>
        <begin position="222"/>
        <end position="277"/>
    </location>
</feature>
<organism evidence="10 11">
    <name type="scientific">Sugiyamaella lignohabitans</name>
    <dbReference type="NCBI Taxonomy" id="796027"/>
    <lineage>
        <taxon>Eukaryota</taxon>
        <taxon>Fungi</taxon>
        <taxon>Dikarya</taxon>
        <taxon>Ascomycota</taxon>
        <taxon>Saccharomycotina</taxon>
        <taxon>Dipodascomycetes</taxon>
        <taxon>Dipodascales</taxon>
        <taxon>Trichomonascaceae</taxon>
        <taxon>Sugiyamaella</taxon>
    </lineage>
</organism>
<evidence type="ECO:0000259" key="9">
    <source>
        <dbReference type="Pfam" id="PF00125"/>
    </source>
</evidence>
<dbReference type="GO" id="GO:0000978">
    <property type="term" value="F:RNA polymerase II cis-regulatory region sequence-specific DNA binding"/>
    <property type="evidence" value="ECO:0007669"/>
    <property type="project" value="TreeGrafter"/>
</dbReference>
<keyword evidence="6" id="KW-0539">Nucleus</keyword>
<evidence type="ECO:0000256" key="7">
    <source>
        <dbReference type="ARBA" id="ARBA00038129"/>
    </source>
</evidence>
<dbReference type="InterPro" id="IPR050568">
    <property type="entry name" value="Transcr_DNA_Rep_Reg"/>
</dbReference>
<dbReference type="SUPFAM" id="SSF47113">
    <property type="entry name" value="Histone-fold"/>
    <property type="match status" value="1"/>
</dbReference>
<comment type="similarity">
    <text evidence="7">Belongs to the NFYC/HAP5 subunit family.</text>
</comment>
<dbReference type="PANTHER" id="PTHR10252">
    <property type="entry name" value="HISTONE-LIKE TRANSCRIPTION FACTOR CCAAT-RELATED"/>
    <property type="match status" value="1"/>
</dbReference>
<dbReference type="KEGG" id="slb:AWJ20_2809"/>
<evidence type="ECO:0000256" key="5">
    <source>
        <dbReference type="ARBA" id="ARBA00023163"/>
    </source>
</evidence>
<dbReference type="GO" id="GO:0046982">
    <property type="term" value="F:protein heterodimerization activity"/>
    <property type="evidence" value="ECO:0007669"/>
    <property type="project" value="InterPro"/>
</dbReference>
<dbReference type="GO" id="GO:0016602">
    <property type="term" value="C:CCAAT-binding factor complex"/>
    <property type="evidence" value="ECO:0007669"/>
    <property type="project" value="EnsemblFungi"/>
</dbReference>
<keyword evidence="2" id="KW-0805">Transcription regulation</keyword>
<dbReference type="Proteomes" id="UP000189580">
    <property type="component" value="Chromosome b"/>
</dbReference>
<accession>A0A167FE48</accession>
<dbReference type="GO" id="GO:0000785">
    <property type="term" value="C:chromatin"/>
    <property type="evidence" value="ECO:0007669"/>
    <property type="project" value="EnsemblFungi"/>
</dbReference>
<dbReference type="GeneID" id="30034761"/>
<dbReference type="EMBL" id="CP014503">
    <property type="protein sequence ID" value="ANB15185.1"/>
    <property type="molecule type" value="Genomic_DNA"/>
</dbReference>
<sequence>MNEIVDDEYGAEAPLDDSVAYGEADGVPLGESDSFSNVAQGLTGHHKDLMMQYWQDTINSIEHDDHKFKIHQLPLARIKKVMKADEDVKMISAEAPILFAKGCDIFITELTMRAWIHAEENKRRTLQRSDIASALQKSDMFDFLIDIVPREEALAANRRPPNYQDMYQEAGSIPGYVDEQNMSGLPHSAQDVSHDELTPTYTAELSQLHHQQQPSHLPPHQQPVHHQQQQLPQIPSQQPTPQQHIPSAQQSPHHTPQPQSHQPSSQHSTPQPGQQPHYNMDGSSVGPGSGLTSANSTPGPHPQGPQQDYNQVYPQHSYSENIDYNGYRQY</sequence>
<dbReference type="OrthoDB" id="1272441at2759"/>
<comment type="subcellular location">
    <subcellularLocation>
        <location evidence="1">Nucleus</location>
    </subcellularLocation>
</comment>
<dbReference type="Gene3D" id="1.10.20.10">
    <property type="entry name" value="Histone, subunit A"/>
    <property type="match status" value="1"/>
</dbReference>
<dbReference type="Pfam" id="PF00125">
    <property type="entry name" value="Histone"/>
    <property type="match status" value="1"/>
</dbReference>
<dbReference type="InterPro" id="IPR007125">
    <property type="entry name" value="H2A/H2B/H3"/>
</dbReference>
<proteinExistence type="inferred from homology"/>
<keyword evidence="11" id="KW-1185">Reference proteome</keyword>
<protein>
    <submittedName>
        <fullName evidence="10">Hap5p</fullName>
    </submittedName>
</protein>